<evidence type="ECO:0000256" key="3">
    <source>
        <dbReference type="ARBA" id="ARBA00022692"/>
    </source>
</evidence>
<keyword evidence="4 7" id="KW-1133">Transmembrane helix</keyword>
<reference evidence="10" key="1">
    <citation type="submission" date="2023-01" db="EMBL/GenBank/DDBJ databases">
        <title>Key to firefly adult light organ development and bioluminescence: homeobox transcription factors regulate luciferase expression and transportation to peroxisome.</title>
        <authorList>
            <person name="Fu X."/>
        </authorList>
    </citation>
    <scope>NUCLEOTIDE SEQUENCE [LARGE SCALE GENOMIC DNA]</scope>
</reference>
<evidence type="ECO:0000313" key="10">
    <source>
        <dbReference type="Proteomes" id="UP001353858"/>
    </source>
</evidence>
<feature type="transmembrane region" description="Helical" evidence="7">
    <location>
        <begin position="120"/>
        <end position="140"/>
    </location>
</feature>
<dbReference type="Pfam" id="PF10277">
    <property type="entry name" value="Frag1"/>
    <property type="match status" value="1"/>
</dbReference>
<evidence type="ECO:0000256" key="2">
    <source>
        <dbReference type="ARBA" id="ARBA00006565"/>
    </source>
</evidence>
<dbReference type="AlphaFoldDB" id="A0AAN7SIP4"/>
<gene>
    <name evidence="9" type="ORF">RN001_006611</name>
</gene>
<feature type="domain" description="CWH43-like N-terminal" evidence="8">
    <location>
        <begin position="9"/>
        <end position="238"/>
    </location>
</feature>
<dbReference type="InterPro" id="IPR019402">
    <property type="entry name" value="CWH43_N"/>
</dbReference>
<evidence type="ECO:0000256" key="7">
    <source>
        <dbReference type="SAM" id="Phobius"/>
    </source>
</evidence>
<protein>
    <recommendedName>
        <fullName evidence="8">CWH43-like N-terminal domain-containing protein</fullName>
    </recommendedName>
</protein>
<proteinExistence type="inferred from homology"/>
<sequence length="272" mass="31499">MMLCNFKLHYFPSLTCGWFILTFIVTYAIAVAKGHVYPIFPYISETGTMPPESCIFSQMLNVGAVLMFLNNYIRYRQIDFGIKSKYVNLSKKWNTVAVWIGTIVSVGISVVGNFQQTNMFVMHMIGATMSFGLAAIYFIIQTRISFAFQPMYHKFPRYRIGRWVVYFRLILTVLYVTLFVMIFTFGRLGFKEFQGTNLLWWTEQDGGHTYRVTSTFSEWGLFFVMVMYVFTGTFEFKTVTFKDRSGNCLASSESGWKKKQHQSDQVTSGKRG</sequence>
<dbReference type="PANTHER" id="PTHR21324:SF2">
    <property type="entry name" value="EG:22E5.9 PROTEIN"/>
    <property type="match status" value="1"/>
</dbReference>
<dbReference type="EMBL" id="JARPUR010000002">
    <property type="protein sequence ID" value="KAK4883292.1"/>
    <property type="molecule type" value="Genomic_DNA"/>
</dbReference>
<name>A0AAN7SIP4_9COLE</name>
<keyword evidence="3 7" id="KW-0812">Transmembrane</keyword>
<feature type="region of interest" description="Disordered" evidence="6">
    <location>
        <begin position="249"/>
        <end position="272"/>
    </location>
</feature>
<evidence type="ECO:0000256" key="6">
    <source>
        <dbReference type="SAM" id="MobiDB-lite"/>
    </source>
</evidence>
<organism evidence="9 10">
    <name type="scientific">Aquatica leii</name>
    <dbReference type="NCBI Taxonomy" id="1421715"/>
    <lineage>
        <taxon>Eukaryota</taxon>
        <taxon>Metazoa</taxon>
        <taxon>Ecdysozoa</taxon>
        <taxon>Arthropoda</taxon>
        <taxon>Hexapoda</taxon>
        <taxon>Insecta</taxon>
        <taxon>Pterygota</taxon>
        <taxon>Neoptera</taxon>
        <taxon>Endopterygota</taxon>
        <taxon>Coleoptera</taxon>
        <taxon>Polyphaga</taxon>
        <taxon>Elateriformia</taxon>
        <taxon>Elateroidea</taxon>
        <taxon>Lampyridae</taxon>
        <taxon>Luciolinae</taxon>
        <taxon>Aquatica</taxon>
    </lineage>
</organism>
<feature type="transmembrane region" description="Helical" evidence="7">
    <location>
        <begin position="160"/>
        <end position="185"/>
    </location>
</feature>
<comment type="subcellular location">
    <subcellularLocation>
        <location evidence="1">Endomembrane system</location>
        <topology evidence="1">Multi-pass membrane protein</topology>
    </subcellularLocation>
</comment>
<evidence type="ECO:0000256" key="5">
    <source>
        <dbReference type="ARBA" id="ARBA00023136"/>
    </source>
</evidence>
<evidence type="ECO:0000256" key="4">
    <source>
        <dbReference type="ARBA" id="ARBA00022989"/>
    </source>
</evidence>
<dbReference type="InterPro" id="IPR050911">
    <property type="entry name" value="DRAM/TMEM150_Autophagy_Mod"/>
</dbReference>
<evidence type="ECO:0000256" key="1">
    <source>
        <dbReference type="ARBA" id="ARBA00004127"/>
    </source>
</evidence>
<evidence type="ECO:0000313" key="9">
    <source>
        <dbReference type="EMBL" id="KAK4883292.1"/>
    </source>
</evidence>
<dbReference type="PANTHER" id="PTHR21324">
    <property type="entry name" value="FASTING-INDUCIBLE INTEGRAL MEMBRANE PROTEIN TM6P1-RELATED"/>
    <property type="match status" value="1"/>
</dbReference>
<keyword evidence="10" id="KW-1185">Reference proteome</keyword>
<evidence type="ECO:0000259" key="8">
    <source>
        <dbReference type="Pfam" id="PF10277"/>
    </source>
</evidence>
<feature type="compositionally biased region" description="Polar residues" evidence="6">
    <location>
        <begin position="263"/>
        <end position="272"/>
    </location>
</feature>
<feature type="transmembrane region" description="Helical" evidence="7">
    <location>
        <begin position="219"/>
        <end position="236"/>
    </location>
</feature>
<keyword evidence="5 7" id="KW-0472">Membrane</keyword>
<comment type="similarity">
    <text evidence="2">Belongs to the DRAM/TMEM150 family.</text>
</comment>
<accession>A0AAN7SIP4</accession>
<dbReference type="Proteomes" id="UP001353858">
    <property type="component" value="Unassembled WGS sequence"/>
</dbReference>
<dbReference type="GO" id="GO:0012505">
    <property type="term" value="C:endomembrane system"/>
    <property type="evidence" value="ECO:0007669"/>
    <property type="project" value="UniProtKB-SubCell"/>
</dbReference>
<feature type="transmembrane region" description="Helical" evidence="7">
    <location>
        <begin position="54"/>
        <end position="73"/>
    </location>
</feature>
<feature type="transmembrane region" description="Helical" evidence="7">
    <location>
        <begin position="93"/>
        <end position="114"/>
    </location>
</feature>
<comment type="caution">
    <text evidence="9">The sequence shown here is derived from an EMBL/GenBank/DDBJ whole genome shotgun (WGS) entry which is preliminary data.</text>
</comment>